<feature type="compositionally biased region" description="Low complexity" evidence="1">
    <location>
        <begin position="232"/>
        <end position="242"/>
    </location>
</feature>
<dbReference type="Proteomes" id="UP001530400">
    <property type="component" value="Unassembled WGS sequence"/>
</dbReference>
<feature type="compositionally biased region" description="Low complexity" evidence="1">
    <location>
        <begin position="447"/>
        <end position="462"/>
    </location>
</feature>
<organism evidence="2 3">
    <name type="scientific">Cyclotella atomus</name>
    <dbReference type="NCBI Taxonomy" id="382360"/>
    <lineage>
        <taxon>Eukaryota</taxon>
        <taxon>Sar</taxon>
        <taxon>Stramenopiles</taxon>
        <taxon>Ochrophyta</taxon>
        <taxon>Bacillariophyta</taxon>
        <taxon>Coscinodiscophyceae</taxon>
        <taxon>Thalassiosirophycidae</taxon>
        <taxon>Stephanodiscales</taxon>
        <taxon>Stephanodiscaceae</taxon>
        <taxon>Cyclotella</taxon>
    </lineage>
</organism>
<sequence>MPRYKYIEDFRPLAEQYPMLSFLFPSSRQVTTSFGALNAASVGLSSGAANGDSIASSLDQLDKFSSRTLCLVLGDGRDPRTAVVASIRYGWSVVAIDEELDEKWQHPRGLLPDRCRFMGYRGAMSGFLSQGYEMVQSSLCCISDIDHLVIICIEQGGGFDQLKTIRGRLGVTDLRVLYNNVPATVVSLSSDEIIQDSPLKSPSHSFVDEDILSTNKRVQVFSFQGSRRHPTTVSSVVSPVRIPHMKQQRPRIMAEESTKRESPLPSAPNRRGASGNSKVAQLQKQQELASRRRTEISADQGRMHTRKPSATITDDTSLSSSKCEDKPLEASSSKSPRSSVKTSLSNMVLRRRATLAPVKRPNSIDSGGRRWTEGDEADSSKGGVLQTESNDTIMSLLSLHSPCPSRDVIIDVVPPSCMPRSASERHARMHDDPLDVVRTMKKHLFQSESSTSLTTESTANSSSHDDVLNQQNDSGSSIAAQEFKSGDFVEVRVGNVYQPGIIDKQLFKGVYNVTLYGDTPAWNEKRSQVGIYQQSPERIPEVLARDIRPFTPAPLGEVVFVFINGNERKCCVHGYSYSNSEELTAKTMKYVVKFAKKDGDEWRNEKHRVPVQRAYRMLCAI</sequence>
<evidence type="ECO:0000313" key="2">
    <source>
        <dbReference type="EMBL" id="KAL3776196.1"/>
    </source>
</evidence>
<feature type="compositionally biased region" description="Polar residues" evidence="1">
    <location>
        <begin position="274"/>
        <end position="288"/>
    </location>
</feature>
<keyword evidence="3" id="KW-1185">Reference proteome</keyword>
<gene>
    <name evidence="2" type="ORF">ACHAWO_009188</name>
</gene>
<dbReference type="AlphaFoldDB" id="A0ABD3NN67"/>
<feature type="compositionally biased region" description="Basic and acidic residues" evidence="1">
    <location>
        <begin position="252"/>
        <end position="262"/>
    </location>
</feature>
<feature type="region of interest" description="Disordered" evidence="1">
    <location>
        <begin position="359"/>
        <end position="385"/>
    </location>
</feature>
<feature type="compositionally biased region" description="Polar residues" evidence="1">
    <location>
        <begin position="308"/>
        <end position="321"/>
    </location>
</feature>
<dbReference type="EMBL" id="JALLPJ020001112">
    <property type="protein sequence ID" value="KAL3776196.1"/>
    <property type="molecule type" value="Genomic_DNA"/>
</dbReference>
<evidence type="ECO:0000256" key="1">
    <source>
        <dbReference type="SAM" id="MobiDB-lite"/>
    </source>
</evidence>
<reference evidence="2 3" key="1">
    <citation type="submission" date="2024-10" db="EMBL/GenBank/DDBJ databases">
        <title>Updated reference genomes for cyclostephanoid diatoms.</title>
        <authorList>
            <person name="Roberts W.R."/>
            <person name="Alverson A.J."/>
        </authorList>
    </citation>
    <scope>NUCLEOTIDE SEQUENCE [LARGE SCALE GENOMIC DNA]</scope>
    <source>
        <strain evidence="2 3">AJA010-31</strain>
    </source>
</reference>
<feature type="compositionally biased region" description="Low complexity" evidence="1">
    <location>
        <begin position="331"/>
        <end position="345"/>
    </location>
</feature>
<feature type="region of interest" description="Disordered" evidence="1">
    <location>
        <begin position="446"/>
        <end position="472"/>
    </location>
</feature>
<protein>
    <submittedName>
        <fullName evidence="2">Uncharacterized protein</fullName>
    </submittedName>
</protein>
<feature type="region of interest" description="Disordered" evidence="1">
    <location>
        <begin position="232"/>
        <end position="345"/>
    </location>
</feature>
<name>A0ABD3NN67_9STRA</name>
<evidence type="ECO:0000313" key="3">
    <source>
        <dbReference type="Proteomes" id="UP001530400"/>
    </source>
</evidence>
<comment type="caution">
    <text evidence="2">The sequence shown here is derived from an EMBL/GenBank/DDBJ whole genome shotgun (WGS) entry which is preliminary data.</text>
</comment>
<proteinExistence type="predicted"/>
<accession>A0ABD3NN67</accession>